<gene>
    <name evidence="1" type="ORF">MP2_gp01</name>
</gene>
<evidence type="ECO:0000313" key="2">
    <source>
        <dbReference type="Proteomes" id="UP000203821"/>
    </source>
</evidence>
<dbReference type="GeneID" id="29068329"/>
<accession>A0A192YB92</accession>
<proteinExistence type="predicted"/>
<reference evidence="1 2" key="1">
    <citation type="submission" date="2016-04" db="EMBL/GenBank/DDBJ databases">
        <title>Comparative genomics of Morganella phages MP1 and MP2 define new clades among the T4 and T7-like Viruses.</title>
        <authorList>
            <person name="Pinto G."/>
            <person name="Oliveira A."/>
            <person name="Malgorzata L."/>
            <person name="Kropinski A."/>
            <person name="Azeredo J."/>
        </authorList>
    </citation>
    <scope>NUCLEOTIDE SEQUENCE [LARGE SCALE GENOMIC DNA]</scope>
</reference>
<dbReference type="KEGG" id="vg:29068329"/>
<organism evidence="1 2">
    <name type="scientific">Morganella phage vB_MmoP_MP2</name>
    <dbReference type="NCBI Taxonomy" id="1852627"/>
    <lineage>
        <taxon>Viruses</taxon>
        <taxon>Duplodnaviria</taxon>
        <taxon>Heunggongvirae</taxon>
        <taxon>Uroviricota</taxon>
        <taxon>Caudoviricetes</taxon>
        <taxon>Autographivirales</taxon>
        <taxon>Autotranscriptaviridae</taxon>
        <taxon>Studiervirinae</taxon>
        <taxon>Minipunavirus</taxon>
        <taxon>Minipunavirus MP2</taxon>
    </lineage>
</organism>
<evidence type="ECO:0000313" key="1">
    <source>
        <dbReference type="EMBL" id="ANM46390.1"/>
    </source>
</evidence>
<dbReference type="EMBL" id="KX078568">
    <property type="protein sequence ID" value="ANM46390.1"/>
    <property type="molecule type" value="Genomic_DNA"/>
</dbReference>
<dbReference type="Proteomes" id="UP000203821">
    <property type="component" value="Genome"/>
</dbReference>
<name>A0A192YB92_9CAUD</name>
<keyword evidence="2" id="KW-1185">Reference proteome</keyword>
<dbReference type="RefSeq" id="YP_009291524.1">
    <property type="nucleotide sequence ID" value="NC_031115.1"/>
</dbReference>
<protein>
    <submittedName>
        <fullName evidence="1">Uncharacterized protein</fullName>
    </submittedName>
</protein>
<sequence>MNTDTKKVIYGLTAHTVATYSQMVGYGYSWATAMKNLKSLYEHNKNFANSLK</sequence>